<accession>A0A0F7JZJ3</accession>
<organism evidence="1 2">
    <name type="scientific">Sedimenticola thiotaurini</name>
    <dbReference type="NCBI Taxonomy" id="1543721"/>
    <lineage>
        <taxon>Bacteria</taxon>
        <taxon>Pseudomonadati</taxon>
        <taxon>Pseudomonadota</taxon>
        <taxon>Gammaproteobacteria</taxon>
        <taxon>Chromatiales</taxon>
        <taxon>Sedimenticolaceae</taxon>
        <taxon>Sedimenticola</taxon>
    </lineage>
</organism>
<evidence type="ECO:0000313" key="2">
    <source>
        <dbReference type="Proteomes" id="UP000034410"/>
    </source>
</evidence>
<dbReference type="EMBL" id="CP011412">
    <property type="protein sequence ID" value="AKH21711.1"/>
    <property type="molecule type" value="Genomic_DNA"/>
</dbReference>
<dbReference type="AlphaFoldDB" id="A0A0F7JZJ3"/>
<evidence type="ECO:0008006" key="3">
    <source>
        <dbReference type="Google" id="ProtNLM"/>
    </source>
</evidence>
<sequence length="157" mass="17513">MSEAVLAISSEDPVLETDFAKEMVRQMRAIDTYGTYDNWPVEKILEPFVLTKEKKREIPVVGDPDEIVMARVRAFYNAISALIEKECGLMAVPMLNLTHEGFGRAVITVGKLVVMDKTLRDVHRFGFPSLSKMKDEGDKLLAVALEIIGLYPKVAGL</sequence>
<reference evidence="1 2" key="1">
    <citation type="journal article" date="2015" name="Genome Announc.">
        <title>Complete Genome Sequence of Sedimenticola thiotaurini Strain SIP-G1, a Polyphosphate- and Polyhydroxyalkanoate-Accumulating Sulfur-Oxidizing Gammaproteobacterium Isolated from Salt Marsh Sediments.</title>
        <authorList>
            <person name="Flood B.E."/>
            <person name="Jones D.S."/>
            <person name="Bailey J.V."/>
        </authorList>
    </citation>
    <scope>NUCLEOTIDE SEQUENCE [LARGE SCALE GENOMIC DNA]</scope>
    <source>
        <strain evidence="1 2">SIP-G1</strain>
    </source>
</reference>
<dbReference type="InterPro" id="IPR004952">
    <property type="entry name" value="NifX-assoc_nitrogen_fix"/>
</dbReference>
<dbReference type="KEGG" id="seds:AAY24_16685"/>
<dbReference type="RefSeq" id="WP_046860632.1">
    <property type="nucleotide sequence ID" value="NZ_CP011412.1"/>
</dbReference>
<proteinExistence type="predicted"/>
<dbReference type="PIRSF" id="PIRSF005788">
    <property type="entry name" value="NifK"/>
    <property type="match status" value="1"/>
</dbReference>
<dbReference type="NCBIfam" id="TIGR02935">
    <property type="entry name" value="NifX-associated nitrogen fixation protein"/>
    <property type="match status" value="1"/>
</dbReference>
<gene>
    <name evidence="1" type="ORF">AAY24_16685</name>
</gene>
<dbReference type="PATRIC" id="fig|1543721.4.peg.3449"/>
<name>A0A0F7JZJ3_9GAMM</name>
<evidence type="ECO:0000313" key="1">
    <source>
        <dbReference type="EMBL" id="AKH21711.1"/>
    </source>
</evidence>
<keyword evidence="2" id="KW-1185">Reference proteome</keyword>
<dbReference type="Pfam" id="PF03270">
    <property type="entry name" value="DUF269"/>
    <property type="match status" value="1"/>
</dbReference>
<dbReference type="Proteomes" id="UP000034410">
    <property type="component" value="Chromosome"/>
</dbReference>
<protein>
    <recommendedName>
        <fullName evidence="3">NifX-associated nitrogen fixation protein</fullName>
    </recommendedName>
</protein>
<dbReference type="OrthoDB" id="9808545at2"/>
<dbReference type="Gene3D" id="1.10.3100.20">
    <property type="entry name" value="Protein of unknown function DUF269"/>
    <property type="match status" value="1"/>
</dbReference>